<reference evidence="1 2" key="2">
    <citation type="journal article" date="2010" name="Stand. Genomic Sci.">
        <title>Complete genome sequence of Syntrophothermus lipocalidus type strain (TGB-C1).</title>
        <authorList>
            <person name="Djao O.D."/>
            <person name="Zhang X."/>
            <person name="Lucas S."/>
            <person name="Lapidus A."/>
            <person name="Del Rio T.G."/>
            <person name="Nolan M."/>
            <person name="Tice H."/>
            <person name="Cheng J.F."/>
            <person name="Han C."/>
            <person name="Tapia R."/>
            <person name="Goodwin L."/>
            <person name="Pitluck S."/>
            <person name="Liolios K."/>
            <person name="Ivanova N."/>
            <person name="Mavromatis K."/>
            <person name="Mikhailova N."/>
            <person name="Ovchinnikova G."/>
            <person name="Pati A."/>
            <person name="Brambilla E."/>
            <person name="Chen A."/>
            <person name="Palaniappan K."/>
            <person name="Land M."/>
            <person name="Hauser L."/>
            <person name="Chang Y.J."/>
            <person name="Jeffries C.D."/>
            <person name="Rohde M."/>
            <person name="Sikorski J."/>
            <person name="Spring S."/>
            <person name="Goker M."/>
            <person name="Detter J.C."/>
            <person name="Woyke T."/>
            <person name="Bristow J."/>
            <person name="Eisen J.A."/>
            <person name="Markowitz V."/>
            <person name="Hugenholtz P."/>
            <person name="Kyrpides N.C."/>
            <person name="Klenk H.P."/>
        </authorList>
    </citation>
    <scope>NUCLEOTIDE SEQUENCE [LARGE SCALE GENOMIC DNA]</scope>
    <source>
        <strain evidence="2">DSM 12680 / TGB-C1</strain>
    </source>
</reference>
<accession>D7CPQ5</accession>
<proteinExistence type="predicted"/>
<organism evidence="1 2">
    <name type="scientific">Syntrophothermus lipocalidus (strain DSM 12680 / TGB-C1)</name>
    <dbReference type="NCBI Taxonomy" id="643648"/>
    <lineage>
        <taxon>Bacteria</taxon>
        <taxon>Bacillati</taxon>
        <taxon>Bacillota</taxon>
        <taxon>Clostridia</taxon>
        <taxon>Eubacteriales</taxon>
        <taxon>Syntrophomonadaceae</taxon>
        <taxon>Syntrophothermus</taxon>
    </lineage>
</organism>
<keyword evidence="2" id="KW-1185">Reference proteome</keyword>
<evidence type="ECO:0000313" key="2">
    <source>
        <dbReference type="Proteomes" id="UP000000378"/>
    </source>
</evidence>
<dbReference type="HOGENOM" id="CLU_2636795_0_0_9"/>
<dbReference type="EMBL" id="CP002048">
    <property type="protein sequence ID" value="ADI02683.1"/>
    <property type="molecule type" value="Genomic_DNA"/>
</dbReference>
<protein>
    <submittedName>
        <fullName evidence="1">Uncharacterized protein</fullName>
    </submittedName>
</protein>
<sequence length="77" mass="9056">MLPIAYWNKWDELMKDELAERLSRTCFGNFGYDFTCAFGDNEWEALCHCPLGMQCSEATYHYELVPRRIKKQLENAG</sequence>
<dbReference type="RefSeq" id="WP_013176085.1">
    <property type="nucleotide sequence ID" value="NC_014220.1"/>
</dbReference>
<name>D7CPQ5_SYNLT</name>
<reference evidence="2" key="1">
    <citation type="journal article" date="2010" name="Stand. Genomic Sci.">
        <title>Complete genome sequence of Syntrophothermus lipocalidus type strain (TGB-C1T).</title>
        <authorList>
            <consortium name="US DOE Joint Genome Institute (JGI-PGF)"/>
            <person name="Djao O."/>
            <person name="Zhang X."/>
            <person name="Lucas S."/>
            <person name="Lapidus A."/>
            <person name="Glavina Del Rio T."/>
            <person name="Nolan M."/>
            <person name="Tice H."/>
            <person name="Cheng J."/>
            <person name="Han C."/>
            <person name="Tapia R."/>
            <person name="Goodwin L."/>
            <person name="Pitluck S."/>
            <person name="Liolios K."/>
            <person name="Ivanova N."/>
            <person name="Mavromatis K."/>
            <person name="Mikhailova N."/>
            <person name="Ovchinnikova G."/>
            <person name="Pati A."/>
            <person name="Brambilla E."/>
            <person name="Chen A."/>
            <person name="Palaniappan K."/>
            <person name="Land M."/>
            <person name="Hauser L."/>
            <person name="Chang Y."/>
            <person name="Jeffries C."/>
            <person name="Rohde M."/>
            <person name="Sikorski J."/>
            <person name="Spring S."/>
            <person name="Goker M."/>
            <person name="Detter J."/>
            <person name="Woyke T."/>
            <person name="Bristow J."/>
            <person name="Eisen J."/>
            <person name="Markowitz V."/>
            <person name="Hugenholtz P."/>
            <person name="Kyrpides N."/>
            <person name="Klenk H."/>
        </authorList>
    </citation>
    <scope>NUCLEOTIDE SEQUENCE [LARGE SCALE GENOMIC DNA]</scope>
    <source>
        <strain evidence="2">DSM 12680 / TGB-C1</strain>
    </source>
</reference>
<dbReference type="STRING" id="643648.Slip_1931"/>
<evidence type="ECO:0000313" key="1">
    <source>
        <dbReference type="EMBL" id="ADI02683.1"/>
    </source>
</evidence>
<dbReference type="KEGG" id="slp:Slip_1931"/>
<dbReference type="Proteomes" id="UP000000378">
    <property type="component" value="Chromosome"/>
</dbReference>
<gene>
    <name evidence="1" type="ordered locus">Slip_1931</name>
</gene>
<dbReference type="AlphaFoldDB" id="D7CPQ5"/>
<dbReference type="OrthoDB" id="2111938at2"/>